<feature type="compositionally biased region" description="Polar residues" evidence="1">
    <location>
        <begin position="307"/>
        <end position="324"/>
    </location>
</feature>
<feature type="compositionally biased region" description="Polar residues" evidence="1">
    <location>
        <begin position="628"/>
        <end position="640"/>
    </location>
</feature>
<feature type="region of interest" description="Disordered" evidence="1">
    <location>
        <begin position="626"/>
        <end position="664"/>
    </location>
</feature>
<evidence type="ECO:0000313" key="4">
    <source>
        <dbReference type="Proteomes" id="UP000054217"/>
    </source>
</evidence>
<accession>A0A0C3NRE1</accession>
<proteinExistence type="predicted"/>
<evidence type="ECO:0000313" key="3">
    <source>
        <dbReference type="EMBL" id="KIO03425.1"/>
    </source>
</evidence>
<feature type="region of interest" description="Disordered" evidence="1">
    <location>
        <begin position="391"/>
        <end position="437"/>
    </location>
</feature>
<reference evidence="3 4" key="1">
    <citation type="submission" date="2014-04" db="EMBL/GenBank/DDBJ databases">
        <authorList>
            <consortium name="DOE Joint Genome Institute"/>
            <person name="Kuo A."/>
            <person name="Kohler A."/>
            <person name="Costa M.D."/>
            <person name="Nagy L.G."/>
            <person name="Floudas D."/>
            <person name="Copeland A."/>
            <person name="Barry K.W."/>
            <person name="Cichocki N."/>
            <person name="Veneault-Fourrey C."/>
            <person name="LaButti K."/>
            <person name="Lindquist E.A."/>
            <person name="Lipzen A."/>
            <person name="Lundell T."/>
            <person name="Morin E."/>
            <person name="Murat C."/>
            <person name="Sun H."/>
            <person name="Tunlid A."/>
            <person name="Henrissat B."/>
            <person name="Grigoriev I.V."/>
            <person name="Hibbett D.S."/>
            <person name="Martin F."/>
            <person name="Nordberg H.P."/>
            <person name="Cantor M.N."/>
            <person name="Hua S.X."/>
        </authorList>
    </citation>
    <scope>NUCLEOTIDE SEQUENCE [LARGE SCALE GENOMIC DNA]</scope>
    <source>
        <strain evidence="3 4">Marx 270</strain>
    </source>
</reference>
<organism evidence="3 4">
    <name type="scientific">Pisolithus tinctorius Marx 270</name>
    <dbReference type="NCBI Taxonomy" id="870435"/>
    <lineage>
        <taxon>Eukaryota</taxon>
        <taxon>Fungi</taxon>
        <taxon>Dikarya</taxon>
        <taxon>Basidiomycota</taxon>
        <taxon>Agaricomycotina</taxon>
        <taxon>Agaricomycetes</taxon>
        <taxon>Agaricomycetidae</taxon>
        <taxon>Boletales</taxon>
        <taxon>Sclerodermatineae</taxon>
        <taxon>Pisolithaceae</taxon>
        <taxon>Pisolithus</taxon>
    </lineage>
</organism>
<dbReference type="GO" id="GO:0003712">
    <property type="term" value="F:transcription coregulator activity"/>
    <property type="evidence" value="ECO:0007669"/>
    <property type="project" value="InterPro"/>
</dbReference>
<dbReference type="EMBL" id="KN831976">
    <property type="protein sequence ID" value="KIO03425.1"/>
    <property type="molecule type" value="Genomic_DNA"/>
</dbReference>
<sequence length="664" mass="72684">MMGYNITRSVEELLGKYESSPPSFSIHLYPDHWTLNNGPKFLYNSPVASFLDDIRAHRIPVDFIELFDSVHVPFYDGCMIVELLDYRPKRVKDSPPEKPERSRITLHPSDETLWTDLCLINQRHGSKFTDFDVLELEARILLHTAPPLCLDPDPHLTRVANHTLRVSTPTVPTSLKRKATAITQEEDESEKARRAKIMQFMNPRINHSHPASYRILETLRRMRESRQAEAHTQVTGFAKVPSQQLPPAALQPATPSLAVPASHPHPPAPSSQPGDITQMRQLKKPDRQMTPENSRSTATPAPHPIINQLQTQTPTRSPPVNSRSPLPAHAYQVPAGTPITAHSPGQRGYTQSPRPPSAQAARSSPLASGSQLPHTDHRQQPTTHFIQVAPATSQSKPATPQVGYSTLPAPTPPPQQGSLQQTAQIPMPQPAPPQPQVQAAQAAQSSIPAVYAHLQRSNPSQVSQAQLAAQARQQNGRATPQGAVTSRSPMVSAQGVRNSPVIQNQALAARSPMPNTASLPQQVAQSTILQPGMTQPTMTQATQQPAIALTTQHPIMAQPTQHVMPAYNLAQYRQMTQAAVAQHPQLQVHIPGQPGNIAQQVSDGQQAMMMQYSMYSYYPPLAAPGRRPQNSYRMPTQVNGQVPGMQPGLSQIQGKTTQAGVPGR</sequence>
<dbReference type="Pfam" id="PF12090">
    <property type="entry name" value="Spt20_SEP"/>
    <property type="match status" value="1"/>
</dbReference>
<dbReference type="HOGENOM" id="CLU_019099_0_0_1"/>
<dbReference type="GO" id="GO:0006357">
    <property type="term" value="P:regulation of transcription by RNA polymerase II"/>
    <property type="evidence" value="ECO:0007669"/>
    <property type="project" value="TreeGrafter"/>
</dbReference>
<reference evidence="4" key="2">
    <citation type="submission" date="2015-01" db="EMBL/GenBank/DDBJ databases">
        <title>Evolutionary Origins and Diversification of the Mycorrhizal Mutualists.</title>
        <authorList>
            <consortium name="DOE Joint Genome Institute"/>
            <consortium name="Mycorrhizal Genomics Consortium"/>
            <person name="Kohler A."/>
            <person name="Kuo A."/>
            <person name="Nagy L.G."/>
            <person name="Floudas D."/>
            <person name="Copeland A."/>
            <person name="Barry K.W."/>
            <person name="Cichocki N."/>
            <person name="Veneault-Fourrey C."/>
            <person name="LaButti K."/>
            <person name="Lindquist E.A."/>
            <person name="Lipzen A."/>
            <person name="Lundell T."/>
            <person name="Morin E."/>
            <person name="Murat C."/>
            <person name="Riley R."/>
            <person name="Ohm R."/>
            <person name="Sun H."/>
            <person name="Tunlid A."/>
            <person name="Henrissat B."/>
            <person name="Grigoriev I.V."/>
            <person name="Hibbett D.S."/>
            <person name="Martin F."/>
        </authorList>
    </citation>
    <scope>NUCLEOTIDE SEQUENCE [LARGE SCALE GENOMIC DNA]</scope>
    <source>
        <strain evidence="4">Marx 270</strain>
    </source>
</reference>
<feature type="compositionally biased region" description="Polar residues" evidence="1">
    <location>
        <begin position="648"/>
        <end position="664"/>
    </location>
</feature>
<feature type="region of interest" description="Disordered" evidence="1">
    <location>
        <begin position="455"/>
        <end position="498"/>
    </location>
</feature>
<protein>
    <recommendedName>
        <fullName evidence="2">Spt20-like SEP domain-containing protein</fullName>
    </recommendedName>
</protein>
<feature type="domain" description="Spt20-like SEP" evidence="2">
    <location>
        <begin position="19"/>
        <end position="161"/>
    </location>
</feature>
<dbReference type="GO" id="GO:0000124">
    <property type="term" value="C:SAGA complex"/>
    <property type="evidence" value="ECO:0007669"/>
    <property type="project" value="InterPro"/>
</dbReference>
<evidence type="ECO:0000259" key="2">
    <source>
        <dbReference type="Pfam" id="PF12090"/>
    </source>
</evidence>
<feature type="compositionally biased region" description="Polar residues" evidence="1">
    <location>
        <begin position="482"/>
        <end position="498"/>
    </location>
</feature>
<feature type="compositionally biased region" description="Low complexity" evidence="1">
    <location>
        <begin position="464"/>
        <end position="478"/>
    </location>
</feature>
<dbReference type="InParanoid" id="A0A0C3NRE1"/>
<dbReference type="AlphaFoldDB" id="A0A0C3NRE1"/>
<dbReference type="InterPro" id="IPR021950">
    <property type="entry name" value="Spt20"/>
</dbReference>
<feature type="compositionally biased region" description="Polar residues" evidence="1">
    <location>
        <begin position="391"/>
        <end position="404"/>
    </location>
</feature>
<dbReference type="SUPFAM" id="SSF102848">
    <property type="entry name" value="NSFL1 (p97 ATPase) cofactor p47, SEP domain"/>
    <property type="match status" value="1"/>
</dbReference>
<evidence type="ECO:0000256" key="1">
    <source>
        <dbReference type="SAM" id="MobiDB-lite"/>
    </source>
</evidence>
<keyword evidence="4" id="KW-1185">Reference proteome</keyword>
<dbReference type="Proteomes" id="UP000054217">
    <property type="component" value="Unassembled WGS sequence"/>
</dbReference>
<dbReference type="PANTHER" id="PTHR13526:SF8">
    <property type="entry name" value="TRANSCRIPTION FACTOR SPT20 HOMOLOG"/>
    <property type="match status" value="1"/>
</dbReference>
<feature type="region of interest" description="Disordered" evidence="1">
    <location>
        <begin position="246"/>
        <end position="378"/>
    </location>
</feature>
<gene>
    <name evidence="3" type="ORF">M404DRAFT_1001346</name>
</gene>
<dbReference type="InterPro" id="IPR046468">
    <property type="entry name" value="Spt20-like_SEP"/>
</dbReference>
<dbReference type="InterPro" id="IPR036241">
    <property type="entry name" value="NSFL1C_SEP_dom_sf"/>
</dbReference>
<dbReference type="STRING" id="870435.A0A0C3NRE1"/>
<dbReference type="OrthoDB" id="1932706at2759"/>
<dbReference type="PANTHER" id="PTHR13526">
    <property type="entry name" value="TRANSCRIPTION FACTOR SPT20 HOMOLOG"/>
    <property type="match status" value="1"/>
</dbReference>
<name>A0A0C3NRE1_PISTI</name>
<feature type="compositionally biased region" description="Polar residues" evidence="1">
    <location>
        <begin position="360"/>
        <end position="373"/>
    </location>
</feature>
<feature type="compositionally biased region" description="Low complexity" evidence="1">
    <location>
        <begin position="246"/>
        <end position="262"/>
    </location>
</feature>
<feature type="compositionally biased region" description="Polar residues" evidence="1">
    <location>
        <begin position="290"/>
        <end position="299"/>
    </location>
</feature>